<dbReference type="PANTHER" id="PTHR43861">
    <property type="entry name" value="TRANS-ACONITATE 2-METHYLTRANSFERASE-RELATED"/>
    <property type="match status" value="1"/>
</dbReference>
<feature type="domain" description="Methyltransferase type 11" evidence="1">
    <location>
        <begin position="45"/>
        <end position="135"/>
    </location>
</feature>
<sequence length="221" mass="26064">MLKKILSDLYSVRYSEEEKRLKKNYWKILCEDFFQKFIDKNATVLDLAAGHCEFINNIKGFKKYAVDIDSRIKKYADKNVAVIIAPAEKLPANLTQQIDVVFMGCFLEHLPSKDAIVKVFHNIFRILKPGGKLIILNPNFRFSTAEYWDYFDHLIPVSDRSIIELLKAMKYKIDYYLPKFVPNTIKDKLPKSPYLLKLYLRMPYLFPIFGKQMFIVARKQF</sequence>
<dbReference type="Proteomes" id="UP000177354">
    <property type="component" value="Unassembled WGS sequence"/>
</dbReference>
<dbReference type="InterPro" id="IPR029063">
    <property type="entry name" value="SAM-dependent_MTases_sf"/>
</dbReference>
<dbReference type="EMBL" id="MFJF01000021">
    <property type="protein sequence ID" value="OGG05893.1"/>
    <property type="molecule type" value="Genomic_DNA"/>
</dbReference>
<dbReference type="Pfam" id="PF08241">
    <property type="entry name" value="Methyltransf_11"/>
    <property type="match status" value="1"/>
</dbReference>
<organism evidence="2 3">
    <name type="scientific">Candidatus Gottesmanbacteria bacterium RIFCSPHIGHO2_01_FULL_40_15</name>
    <dbReference type="NCBI Taxonomy" id="1798376"/>
    <lineage>
        <taxon>Bacteria</taxon>
        <taxon>Candidatus Gottesmaniibacteriota</taxon>
    </lineage>
</organism>
<name>A0A1F5Z0M2_9BACT</name>
<gene>
    <name evidence="2" type="ORF">A2777_04725</name>
</gene>
<proteinExistence type="predicted"/>
<dbReference type="CDD" id="cd02440">
    <property type="entry name" value="AdoMet_MTases"/>
    <property type="match status" value="1"/>
</dbReference>
<dbReference type="SUPFAM" id="SSF53335">
    <property type="entry name" value="S-adenosyl-L-methionine-dependent methyltransferases"/>
    <property type="match status" value="1"/>
</dbReference>
<dbReference type="InterPro" id="IPR013216">
    <property type="entry name" value="Methyltransf_11"/>
</dbReference>
<comment type="caution">
    <text evidence="2">The sequence shown here is derived from an EMBL/GenBank/DDBJ whole genome shotgun (WGS) entry which is preliminary data.</text>
</comment>
<dbReference type="AlphaFoldDB" id="A0A1F5Z0M2"/>
<evidence type="ECO:0000313" key="3">
    <source>
        <dbReference type="Proteomes" id="UP000177354"/>
    </source>
</evidence>
<dbReference type="Gene3D" id="3.40.50.150">
    <property type="entry name" value="Vaccinia Virus protein VP39"/>
    <property type="match status" value="1"/>
</dbReference>
<protein>
    <recommendedName>
        <fullName evidence="1">Methyltransferase type 11 domain-containing protein</fullName>
    </recommendedName>
</protein>
<reference evidence="2 3" key="1">
    <citation type="journal article" date="2016" name="Nat. Commun.">
        <title>Thousands of microbial genomes shed light on interconnected biogeochemical processes in an aquifer system.</title>
        <authorList>
            <person name="Anantharaman K."/>
            <person name="Brown C.T."/>
            <person name="Hug L.A."/>
            <person name="Sharon I."/>
            <person name="Castelle C.J."/>
            <person name="Probst A.J."/>
            <person name="Thomas B.C."/>
            <person name="Singh A."/>
            <person name="Wilkins M.J."/>
            <person name="Karaoz U."/>
            <person name="Brodie E.L."/>
            <person name="Williams K.H."/>
            <person name="Hubbard S.S."/>
            <person name="Banfield J.F."/>
        </authorList>
    </citation>
    <scope>NUCLEOTIDE SEQUENCE [LARGE SCALE GENOMIC DNA]</scope>
</reference>
<dbReference type="GO" id="GO:0008757">
    <property type="term" value="F:S-adenosylmethionine-dependent methyltransferase activity"/>
    <property type="evidence" value="ECO:0007669"/>
    <property type="project" value="InterPro"/>
</dbReference>
<evidence type="ECO:0000259" key="1">
    <source>
        <dbReference type="Pfam" id="PF08241"/>
    </source>
</evidence>
<evidence type="ECO:0000313" key="2">
    <source>
        <dbReference type="EMBL" id="OGG05893.1"/>
    </source>
</evidence>
<dbReference type="PANTHER" id="PTHR43861:SF1">
    <property type="entry name" value="TRANS-ACONITATE 2-METHYLTRANSFERASE"/>
    <property type="match status" value="1"/>
</dbReference>
<accession>A0A1F5Z0M2</accession>